<feature type="region of interest" description="Disordered" evidence="1">
    <location>
        <begin position="201"/>
        <end position="230"/>
    </location>
</feature>
<sequence length="259" mass="26333">MIAAAAAALFLAASAAAQVCKKDLLVDDFGTSQQAVVDSATRFVNKLGGDYGGVGVEWNIDTTKKAVVIVSQNASSNFWFSKFDAGACFDLTGYSSIDFDLLAPTGSSMSFTLTQKLADCSQRAPDGSDSVYLPLSKYVTPDGTKKHVSLPLADFAKNINGANYDFIHLKDWTPVSFAPSGATFEISNIVLKGGCGVPGTGTNTGSSSSPTSAASGSSPTGTTGGSGSTAGAQKGSAESFSFSAVFASLAAGIASLAFF</sequence>
<comment type="caution">
    <text evidence="3">The sequence shown here is derived from an EMBL/GenBank/DDBJ whole genome shotgun (WGS) entry which is preliminary data.</text>
</comment>
<feature type="signal peptide" evidence="2">
    <location>
        <begin position="1"/>
        <end position="17"/>
    </location>
</feature>
<dbReference type="Gene3D" id="2.60.120.430">
    <property type="entry name" value="Galactose-binding lectin"/>
    <property type="match status" value="1"/>
</dbReference>
<keyword evidence="2" id="KW-0732">Signal</keyword>
<name>A0ABR4NFT0_9FUNG</name>
<evidence type="ECO:0000256" key="1">
    <source>
        <dbReference type="SAM" id="MobiDB-lite"/>
    </source>
</evidence>
<dbReference type="InterPro" id="IPR008979">
    <property type="entry name" value="Galactose-bd-like_sf"/>
</dbReference>
<evidence type="ECO:0000313" key="3">
    <source>
        <dbReference type="EMBL" id="KAL2918388.1"/>
    </source>
</evidence>
<dbReference type="SUPFAM" id="SSF49785">
    <property type="entry name" value="Galactose-binding domain-like"/>
    <property type="match status" value="1"/>
</dbReference>
<accession>A0ABR4NFT0</accession>
<gene>
    <name evidence="3" type="ORF">HK105_201788</name>
</gene>
<dbReference type="Proteomes" id="UP001527925">
    <property type="component" value="Unassembled WGS sequence"/>
</dbReference>
<protein>
    <submittedName>
        <fullName evidence="3">Uncharacterized protein</fullName>
    </submittedName>
</protein>
<evidence type="ECO:0000313" key="4">
    <source>
        <dbReference type="Proteomes" id="UP001527925"/>
    </source>
</evidence>
<organism evidence="3 4">
    <name type="scientific">Polyrhizophydium stewartii</name>
    <dbReference type="NCBI Taxonomy" id="2732419"/>
    <lineage>
        <taxon>Eukaryota</taxon>
        <taxon>Fungi</taxon>
        <taxon>Fungi incertae sedis</taxon>
        <taxon>Chytridiomycota</taxon>
        <taxon>Chytridiomycota incertae sedis</taxon>
        <taxon>Chytridiomycetes</taxon>
        <taxon>Rhizophydiales</taxon>
        <taxon>Rhizophydiales incertae sedis</taxon>
        <taxon>Polyrhizophydium</taxon>
    </lineage>
</organism>
<feature type="compositionally biased region" description="Low complexity" evidence="1">
    <location>
        <begin position="201"/>
        <end position="221"/>
    </location>
</feature>
<proteinExistence type="predicted"/>
<dbReference type="EMBL" id="JADGIZ020000006">
    <property type="protein sequence ID" value="KAL2918388.1"/>
    <property type="molecule type" value="Genomic_DNA"/>
</dbReference>
<feature type="chain" id="PRO_5045086809" evidence="2">
    <location>
        <begin position="18"/>
        <end position="259"/>
    </location>
</feature>
<keyword evidence="4" id="KW-1185">Reference proteome</keyword>
<evidence type="ECO:0000256" key="2">
    <source>
        <dbReference type="SAM" id="SignalP"/>
    </source>
</evidence>
<reference evidence="3 4" key="1">
    <citation type="submission" date="2023-09" db="EMBL/GenBank/DDBJ databases">
        <title>Pangenome analysis of Batrachochytrium dendrobatidis and related Chytrids.</title>
        <authorList>
            <person name="Yacoub M.N."/>
            <person name="Stajich J.E."/>
            <person name="James T.Y."/>
        </authorList>
    </citation>
    <scope>NUCLEOTIDE SEQUENCE [LARGE SCALE GENOMIC DNA]</scope>
    <source>
        <strain evidence="3 4">JEL0888</strain>
    </source>
</reference>